<dbReference type="InterPro" id="IPR019652">
    <property type="entry name" value="DUF2509"/>
</dbReference>
<dbReference type="RefSeq" id="WP_147365213.1">
    <property type="nucleotide sequence ID" value="NZ_QZWH01000004.1"/>
</dbReference>
<accession>A0A3A5K3W0</accession>
<name>A0A3A5K3W0_9ENTR</name>
<evidence type="ECO:0000313" key="3">
    <source>
        <dbReference type="Proteomes" id="UP000276295"/>
    </source>
</evidence>
<evidence type="ECO:0000256" key="1">
    <source>
        <dbReference type="SAM" id="Phobius"/>
    </source>
</evidence>
<protein>
    <submittedName>
        <fullName evidence="2">DUF2509 family protein</fullName>
    </submittedName>
</protein>
<reference evidence="2 3" key="1">
    <citation type="submission" date="2018-09" db="EMBL/GenBank/DDBJ databases">
        <title>Draft genome sequence of Buttiauxella izardii CCUG 35510T.</title>
        <authorList>
            <person name="Salva-Serra F."/>
            <person name="Marathe N."/>
            <person name="Moore E."/>
            <person name="Stadler-Svensson L."/>
            <person name="Engstrom-Jakobsson H."/>
        </authorList>
    </citation>
    <scope>NUCLEOTIDE SEQUENCE [LARGE SCALE GENOMIC DNA]</scope>
    <source>
        <strain evidence="2 3">CCUG 35510</strain>
    </source>
</reference>
<dbReference type="OrthoDB" id="7059963at2"/>
<sequence>MERGNATLGFVLLLFALGILMLSGLQQQLNHQRFLVASEIGFLKQYAAAVSAQAWGSQLSWTSAQTWQCQKQPEQGWNACILTVENNEVVMAAHGKTQGQQTPLTLWQWGTLDHSRWISTPHGWLDTCPFTEVFRCLLPQ</sequence>
<comment type="caution">
    <text evidence="2">The sequence shown here is derived from an EMBL/GenBank/DDBJ whole genome shotgun (WGS) entry which is preliminary data.</text>
</comment>
<feature type="transmembrane region" description="Helical" evidence="1">
    <location>
        <begin position="6"/>
        <end position="25"/>
    </location>
</feature>
<dbReference type="Pfam" id="PF10713">
    <property type="entry name" value="DUF2509"/>
    <property type="match status" value="1"/>
</dbReference>
<organism evidence="2 3">
    <name type="scientific">Buttiauxella izardii</name>
    <dbReference type="NCBI Taxonomy" id="82991"/>
    <lineage>
        <taxon>Bacteria</taxon>
        <taxon>Pseudomonadati</taxon>
        <taxon>Pseudomonadota</taxon>
        <taxon>Gammaproteobacteria</taxon>
        <taxon>Enterobacterales</taxon>
        <taxon>Enterobacteriaceae</taxon>
        <taxon>Buttiauxella</taxon>
    </lineage>
</organism>
<dbReference type="Proteomes" id="UP000276295">
    <property type="component" value="Unassembled WGS sequence"/>
</dbReference>
<dbReference type="AlphaFoldDB" id="A0A3A5K3W0"/>
<keyword evidence="1" id="KW-0812">Transmembrane</keyword>
<gene>
    <name evidence="2" type="ORF">D6029_02380</name>
</gene>
<keyword evidence="1" id="KW-0472">Membrane</keyword>
<dbReference type="EMBL" id="QZWH01000004">
    <property type="protein sequence ID" value="RJT27462.1"/>
    <property type="molecule type" value="Genomic_DNA"/>
</dbReference>
<proteinExistence type="predicted"/>
<keyword evidence="3" id="KW-1185">Reference proteome</keyword>
<evidence type="ECO:0000313" key="2">
    <source>
        <dbReference type="EMBL" id="RJT27462.1"/>
    </source>
</evidence>
<keyword evidence="1" id="KW-1133">Transmembrane helix</keyword>